<dbReference type="PRINTS" id="PR00081">
    <property type="entry name" value="GDHRDH"/>
</dbReference>
<name>A0ABQ1HIW5_9GAMM</name>
<reference evidence="5" key="1">
    <citation type="journal article" date="2019" name="Int. J. Syst. Evol. Microbiol.">
        <title>The Global Catalogue of Microorganisms (GCM) 10K type strain sequencing project: providing services to taxonomists for standard genome sequencing and annotation.</title>
        <authorList>
            <consortium name="The Broad Institute Genomics Platform"/>
            <consortium name="The Broad Institute Genome Sequencing Center for Infectious Disease"/>
            <person name="Wu L."/>
            <person name="Ma J."/>
        </authorList>
    </citation>
    <scope>NUCLEOTIDE SEQUENCE [LARGE SCALE GENOMIC DNA]</scope>
    <source>
        <strain evidence="5">CGMCC 1.15905</strain>
    </source>
</reference>
<evidence type="ECO:0000313" key="5">
    <source>
        <dbReference type="Proteomes" id="UP000623419"/>
    </source>
</evidence>
<dbReference type="InterPro" id="IPR036291">
    <property type="entry name" value="NAD(P)-bd_dom_sf"/>
</dbReference>
<dbReference type="SUPFAM" id="SSF51735">
    <property type="entry name" value="NAD(P)-binding Rossmann-fold domains"/>
    <property type="match status" value="1"/>
</dbReference>
<organism evidence="4 5">
    <name type="scientific">Arenimonas soli</name>
    <dbReference type="NCBI Taxonomy" id="2269504"/>
    <lineage>
        <taxon>Bacteria</taxon>
        <taxon>Pseudomonadati</taxon>
        <taxon>Pseudomonadota</taxon>
        <taxon>Gammaproteobacteria</taxon>
        <taxon>Lysobacterales</taxon>
        <taxon>Lysobacteraceae</taxon>
        <taxon>Arenimonas</taxon>
    </lineage>
</organism>
<proteinExistence type="inferred from homology"/>
<protein>
    <submittedName>
        <fullName evidence="4">Short chain dehydrogenase</fullName>
    </submittedName>
</protein>
<comment type="similarity">
    <text evidence="1 3">Belongs to the short-chain dehydrogenases/reductases (SDR) family.</text>
</comment>
<dbReference type="Proteomes" id="UP000623419">
    <property type="component" value="Unassembled WGS sequence"/>
</dbReference>
<dbReference type="InterPro" id="IPR002347">
    <property type="entry name" value="SDR_fam"/>
</dbReference>
<evidence type="ECO:0000256" key="3">
    <source>
        <dbReference type="RuleBase" id="RU000363"/>
    </source>
</evidence>
<evidence type="ECO:0000256" key="1">
    <source>
        <dbReference type="ARBA" id="ARBA00006484"/>
    </source>
</evidence>
<dbReference type="PRINTS" id="PR00080">
    <property type="entry name" value="SDRFAMILY"/>
</dbReference>
<dbReference type="EMBL" id="BMKC01000002">
    <property type="protein sequence ID" value="GGA79710.1"/>
    <property type="molecule type" value="Genomic_DNA"/>
</dbReference>
<dbReference type="RefSeq" id="WP_188663286.1">
    <property type="nucleotide sequence ID" value="NZ_BMKC01000002.1"/>
</dbReference>
<dbReference type="PANTHER" id="PTHR44196:SF1">
    <property type="entry name" value="DEHYDROGENASE_REDUCTASE SDR FAMILY MEMBER 7B"/>
    <property type="match status" value="1"/>
</dbReference>
<keyword evidence="5" id="KW-1185">Reference proteome</keyword>
<dbReference type="Pfam" id="PF00106">
    <property type="entry name" value="adh_short"/>
    <property type="match status" value="1"/>
</dbReference>
<evidence type="ECO:0000313" key="4">
    <source>
        <dbReference type="EMBL" id="GGA79710.1"/>
    </source>
</evidence>
<sequence>MGQRRVLITGAGSGLGQALAHRYARAGDKVACVDLDAARAELTRAALAGDGHLAMAANVASDEAMEQVHERIAGEWGGLDVLVNNAGIATGGAMVDTTPAEWRNALDVNLMGVVRGCRLFLPGMIAAGRGQVINTASFAGLAGAPSIMSYGVSKAAVVALSEQLRAELHDKGIRVSVLCPAFFQTNLLESWQGDPRLKAFAGRMMETSPDTLDGVADRCFAAVERGEFLVLPTRREPMRWRLKRWFPETYFNQLLKLAKARSAG</sequence>
<dbReference type="PROSITE" id="PS00061">
    <property type="entry name" value="ADH_SHORT"/>
    <property type="match status" value="1"/>
</dbReference>
<keyword evidence="2" id="KW-0560">Oxidoreductase</keyword>
<dbReference type="PANTHER" id="PTHR44196">
    <property type="entry name" value="DEHYDROGENASE/REDUCTASE SDR FAMILY MEMBER 7B"/>
    <property type="match status" value="1"/>
</dbReference>
<dbReference type="Gene3D" id="3.40.50.720">
    <property type="entry name" value="NAD(P)-binding Rossmann-like Domain"/>
    <property type="match status" value="1"/>
</dbReference>
<comment type="caution">
    <text evidence="4">The sequence shown here is derived from an EMBL/GenBank/DDBJ whole genome shotgun (WGS) entry which is preliminary data.</text>
</comment>
<accession>A0ABQ1HIW5</accession>
<dbReference type="CDD" id="cd05233">
    <property type="entry name" value="SDR_c"/>
    <property type="match status" value="1"/>
</dbReference>
<dbReference type="InterPro" id="IPR020904">
    <property type="entry name" value="Sc_DH/Rdtase_CS"/>
</dbReference>
<gene>
    <name evidence="4" type="ORF">GCM10011521_17450</name>
</gene>
<evidence type="ECO:0000256" key="2">
    <source>
        <dbReference type="ARBA" id="ARBA00023002"/>
    </source>
</evidence>